<dbReference type="Pfam" id="PF09346">
    <property type="entry name" value="SMI1_KNR4"/>
    <property type="match status" value="1"/>
</dbReference>
<dbReference type="EMBL" id="JBBJBU010000002">
    <property type="protein sequence ID" value="KAK7206767.1"/>
    <property type="molecule type" value="Genomic_DNA"/>
</dbReference>
<evidence type="ECO:0000313" key="5">
    <source>
        <dbReference type="Proteomes" id="UP001498771"/>
    </source>
</evidence>
<dbReference type="GeneID" id="90037587"/>
<evidence type="ECO:0000256" key="2">
    <source>
        <dbReference type="SAM" id="MobiDB-lite"/>
    </source>
</evidence>
<sequence length="477" mass="50637">MLSFISSFFSSSSSSSSAPSRLVPTPSSVALDANPYGTSTRPVYSPGMRTLSAASIPAASPSPSAHHTIQLQDFSDGAPPAPPVSLSWARISRWAEKNYPELSDNIGDPTHPSDLAVLERAIDCSLPADVRASFLEHDGQQEGGKPCGLIYGNAILNTDEVVTTWETWRVIASTLDGNNTLQQQLSDDGLPGPSSRQPPSASPSRSATSGIGPQTSVPARAIQPVFACTGWLPLAKDFCGNYIGVDLAPGPAGHWGQVILYGREFDRKYVVARSWGHFLAMLADDFEEGRWSVDEDSEEIWYVSNGRMHSYIDVLKRRVERAVAYSQRKQSKAPAATASSPMSKSLSADSHPSRRSKPAPLSLHAPSAGGRVPGLTSSSESNLLADPTVQQPVSPGVVSARLPRIPKRAAVAGSLPDDKNLTDDSEASTSSTLSTADTTVTVPVKSEEPSTAAESLQEEDVSTPTVEQNKQLATSSD</sequence>
<protein>
    <recommendedName>
        <fullName evidence="3">Knr4/Smi1-like domain-containing protein</fullName>
    </recommendedName>
</protein>
<dbReference type="RefSeq" id="XP_064769800.1">
    <property type="nucleotide sequence ID" value="XM_064912075.1"/>
</dbReference>
<feature type="domain" description="Knr4/Smi1-like" evidence="3">
    <location>
        <begin position="109"/>
        <end position="281"/>
    </location>
</feature>
<dbReference type="Proteomes" id="UP001498771">
    <property type="component" value="Unassembled WGS sequence"/>
</dbReference>
<accession>A0ABR1FA87</accession>
<evidence type="ECO:0000259" key="3">
    <source>
        <dbReference type="SMART" id="SM00860"/>
    </source>
</evidence>
<feature type="compositionally biased region" description="Polar residues" evidence="2">
    <location>
        <begin position="462"/>
        <end position="477"/>
    </location>
</feature>
<dbReference type="SUPFAM" id="SSF160631">
    <property type="entry name" value="SMI1/KNR4-like"/>
    <property type="match status" value="1"/>
</dbReference>
<dbReference type="InterPro" id="IPR018958">
    <property type="entry name" value="Knr4/Smi1-like_dom"/>
</dbReference>
<dbReference type="SMART" id="SM00860">
    <property type="entry name" value="SMI1_KNR4"/>
    <property type="match status" value="1"/>
</dbReference>
<feature type="compositionally biased region" description="Polar residues" evidence="2">
    <location>
        <begin position="337"/>
        <end position="350"/>
    </location>
</feature>
<comment type="caution">
    <text evidence="4">The sequence shown here is derived from an EMBL/GenBank/DDBJ whole genome shotgun (WGS) entry which is preliminary data.</text>
</comment>
<feature type="region of interest" description="Disordered" evidence="2">
    <location>
        <begin position="9"/>
        <end position="28"/>
    </location>
</feature>
<reference evidence="4 5" key="1">
    <citation type="submission" date="2024-03" db="EMBL/GenBank/DDBJ databases">
        <title>Genome-scale model development and genomic sequencing of the oleaginous clade Lipomyces.</title>
        <authorList>
            <consortium name="Lawrence Berkeley National Laboratory"/>
            <person name="Czajka J.J."/>
            <person name="Han Y."/>
            <person name="Kim J."/>
            <person name="Mondo S.J."/>
            <person name="Hofstad B.A."/>
            <person name="Robles A."/>
            <person name="Haridas S."/>
            <person name="Riley R."/>
            <person name="LaButti K."/>
            <person name="Pangilinan J."/>
            <person name="Andreopoulos W."/>
            <person name="Lipzen A."/>
            <person name="Yan J."/>
            <person name="Wang M."/>
            <person name="Ng V."/>
            <person name="Grigoriev I.V."/>
            <person name="Spatafora J.W."/>
            <person name="Magnuson J.K."/>
            <person name="Baker S.E."/>
            <person name="Pomraning K.R."/>
        </authorList>
    </citation>
    <scope>NUCLEOTIDE SEQUENCE [LARGE SCALE GENOMIC DNA]</scope>
    <source>
        <strain evidence="4 5">Phaff 52-87</strain>
    </source>
</reference>
<proteinExistence type="inferred from homology"/>
<feature type="compositionally biased region" description="Low complexity" evidence="2">
    <location>
        <begin position="191"/>
        <end position="210"/>
    </location>
</feature>
<name>A0ABR1FA87_9ASCO</name>
<dbReference type="PANTHER" id="PTHR47432">
    <property type="entry name" value="CELL WALL ASSEMBLY REGULATOR SMI1"/>
    <property type="match status" value="1"/>
</dbReference>
<evidence type="ECO:0000313" key="4">
    <source>
        <dbReference type="EMBL" id="KAK7206767.1"/>
    </source>
</evidence>
<comment type="similarity">
    <text evidence="1">Belongs to the KNR4/SMI1 family.</text>
</comment>
<feature type="region of interest" description="Disordered" evidence="2">
    <location>
        <begin position="181"/>
        <end position="216"/>
    </location>
</feature>
<feature type="compositionally biased region" description="Low complexity" evidence="2">
    <location>
        <begin position="427"/>
        <end position="442"/>
    </location>
</feature>
<dbReference type="InterPro" id="IPR051873">
    <property type="entry name" value="KNR4/SMI1_regulator"/>
</dbReference>
<gene>
    <name evidence="4" type="ORF">BZA70DRAFT_275028</name>
</gene>
<keyword evidence="5" id="KW-1185">Reference proteome</keyword>
<evidence type="ECO:0000256" key="1">
    <source>
        <dbReference type="ARBA" id="ARBA00005303"/>
    </source>
</evidence>
<dbReference type="InterPro" id="IPR037883">
    <property type="entry name" value="Knr4/Smi1-like_sf"/>
</dbReference>
<feature type="compositionally biased region" description="Polar residues" evidence="2">
    <location>
        <begin position="375"/>
        <end position="393"/>
    </location>
</feature>
<feature type="region of interest" description="Disordered" evidence="2">
    <location>
        <begin position="326"/>
        <end position="477"/>
    </location>
</feature>
<dbReference type="PIRSF" id="PIRSF017023">
    <property type="entry name" value="KNR4"/>
    <property type="match status" value="1"/>
</dbReference>
<dbReference type="PANTHER" id="PTHR47432:SF1">
    <property type="entry name" value="CELL WALL ASSEMBLY REGULATOR SMI1"/>
    <property type="match status" value="1"/>
</dbReference>
<dbReference type="InterPro" id="IPR009203">
    <property type="entry name" value="Knr4/Smi1"/>
</dbReference>
<organism evidence="4 5">
    <name type="scientific">Myxozyma melibiosi</name>
    <dbReference type="NCBI Taxonomy" id="54550"/>
    <lineage>
        <taxon>Eukaryota</taxon>
        <taxon>Fungi</taxon>
        <taxon>Dikarya</taxon>
        <taxon>Ascomycota</taxon>
        <taxon>Saccharomycotina</taxon>
        <taxon>Lipomycetes</taxon>
        <taxon>Lipomycetales</taxon>
        <taxon>Lipomycetaceae</taxon>
        <taxon>Myxozyma</taxon>
    </lineage>
</organism>